<dbReference type="Pfam" id="PF02518">
    <property type="entry name" value="HATPase_c"/>
    <property type="match status" value="1"/>
</dbReference>
<dbReference type="GO" id="GO:0007234">
    <property type="term" value="P:osmosensory signaling via phosphorelay pathway"/>
    <property type="evidence" value="ECO:0007669"/>
    <property type="project" value="TreeGrafter"/>
</dbReference>
<feature type="coiled-coil region" evidence="8">
    <location>
        <begin position="171"/>
        <end position="212"/>
    </location>
</feature>
<organism evidence="10 11">
    <name type="scientific">Mucilaginibacter arboris</name>
    <dbReference type="NCBI Taxonomy" id="2682090"/>
    <lineage>
        <taxon>Bacteria</taxon>
        <taxon>Pseudomonadati</taxon>
        <taxon>Bacteroidota</taxon>
        <taxon>Sphingobacteriia</taxon>
        <taxon>Sphingobacteriales</taxon>
        <taxon>Sphingobacteriaceae</taxon>
        <taxon>Mucilaginibacter</taxon>
    </lineage>
</organism>
<comment type="caution">
    <text evidence="10">The sequence shown here is derived from an EMBL/GenBank/DDBJ whole genome shotgun (WGS) entry which is preliminary data.</text>
</comment>
<dbReference type="InterPro" id="IPR036097">
    <property type="entry name" value="HisK_dim/P_sf"/>
</dbReference>
<evidence type="ECO:0000256" key="8">
    <source>
        <dbReference type="SAM" id="Coils"/>
    </source>
</evidence>
<keyword evidence="11" id="KW-1185">Reference proteome</keyword>
<evidence type="ECO:0000256" key="5">
    <source>
        <dbReference type="ARBA" id="ARBA00022777"/>
    </source>
</evidence>
<dbReference type="RefSeq" id="WP_157564915.1">
    <property type="nucleotide sequence ID" value="NZ_WPIK01000004.1"/>
</dbReference>
<dbReference type="PROSITE" id="PS50109">
    <property type="entry name" value="HIS_KIN"/>
    <property type="match status" value="1"/>
</dbReference>
<keyword evidence="5" id="KW-0418">Kinase</keyword>
<evidence type="ECO:0000256" key="7">
    <source>
        <dbReference type="ARBA" id="ARBA00023012"/>
    </source>
</evidence>
<dbReference type="CDD" id="cd00075">
    <property type="entry name" value="HATPase"/>
    <property type="match status" value="1"/>
</dbReference>
<dbReference type="InterPro" id="IPR036890">
    <property type="entry name" value="HATPase_C_sf"/>
</dbReference>
<dbReference type="AlphaFoldDB" id="A0A7K1SUL8"/>
<dbReference type="GO" id="GO:0030295">
    <property type="term" value="F:protein kinase activator activity"/>
    <property type="evidence" value="ECO:0007669"/>
    <property type="project" value="TreeGrafter"/>
</dbReference>
<keyword evidence="4" id="KW-0547">Nucleotide-binding</keyword>
<dbReference type="GO" id="GO:0005524">
    <property type="term" value="F:ATP binding"/>
    <property type="evidence" value="ECO:0007669"/>
    <property type="project" value="UniProtKB-KW"/>
</dbReference>
<evidence type="ECO:0000313" key="11">
    <source>
        <dbReference type="Proteomes" id="UP000462014"/>
    </source>
</evidence>
<dbReference type="PANTHER" id="PTHR42878:SF7">
    <property type="entry name" value="SENSOR HISTIDINE KINASE GLRK"/>
    <property type="match status" value="1"/>
</dbReference>
<protein>
    <recommendedName>
        <fullName evidence="2">histidine kinase</fullName>
        <ecNumber evidence="2">2.7.13.3</ecNumber>
    </recommendedName>
</protein>
<dbReference type="Gene3D" id="1.10.287.130">
    <property type="match status" value="1"/>
</dbReference>
<keyword evidence="3" id="KW-0808">Transferase</keyword>
<dbReference type="InterPro" id="IPR003594">
    <property type="entry name" value="HATPase_dom"/>
</dbReference>
<dbReference type="SUPFAM" id="SSF47384">
    <property type="entry name" value="Homodimeric domain of signal transducing histidine kinase"/>
    <property type="match status" value="1"/>
</dbReference>
<evidence type="ECO:0000256" key="3">
    <source>
        <dbReference type="ARBA" id="ARBA00022679"/>
    </source>
</evidence>
<evidence type="ECO:0000313" key="10">
    <source>
        <dbReference type="EMBL" id="MVN20963.1"/>
    </source>
</evidence>
<dbReference type="InterPro" id="IPR004358">
    <property type="entry name" value="Sig_transdc_His_kin-like_C"/>
</dbReference>
<dbReference type="InterPro" id="IPR005467">
    <property type="entry name" value="His_kinase_dom"/>
</dbReference>
<dbReference type="Gene3D" id="3.30.565.10">
    <property type="entry name" value="Histidine kinase-like ATPase, C-terminal domain"/>
    <property type="match status" value="1"/>
</dbReference>
<feature type="domain" description="Histidine kinase" evidence="9">
    <location>
        <begin position="219"/>
        <end position="425"/>
    </location>
</feature>
<dbReference type="InterPro" id="IPR050351">
    <property type="entry name" value="BphY/WalK/GraS-like"/>
</dbReference>
<dbReference type="PANTHER" id="PTHR42878">
    <property type="entry name" value="TWO-COMPONENT HISTIDINE KINASE"/>
    <property type="match status" value="1"/>
</dbReference>
<evidence type="ECO:0000256" key="1">
    <source>
        <dbReference type="ARBA" id="ARBA00000085"/>
    </source>
</evidence>
<name>A0A7K1SUL8_9SPHI</name>
<gene>
    <name evidence="10" type="ORF">GO621_05360</name>
</gene>
<comment type="catalytic activity">
    <reaction evidence="1">
        <text>ATP + protein L-histidine = ADP + protein N-phospho-L-histidine.</text>
        <dbReference type="EC" id="2.7.13.3"/>
    </reaction>
</comment>
<evidence type="ECO:0000256" key="6">
    <source>
        <dbReference type="ARBA" id="ARBA00022840"/>
    </source>
</evidence>
<evidence type="ECO:0000259" key="9">
    <source>
        <dbReference type="PROSITE" id="PS50109"/>
    </source>
</evidence>
<dbReference type="EMBL" id="WPIK01000004">
    <property type="protein sequence ID" value="MVN20963.1"/>
    <property type="molecule type" value="Genomic_DNA"/>
</dbReference>
<sequence length="425" mass="48279">MAVSFDNLQNTQRIRYEAFANFATEINNCNTYNTIAVALSGQVKFILDSFIFRICYQFDNSTLTFEVFRGNCTFLEGTVDSVLQFEKQVLSRGIPVSVTRAEIKENPTLNQTVYHHPKVHSLSVLPTVNSQHQIIVTNALRQEDLSLESDFKFLRLISDLIASKLSQLFLIRQIEQKRLELEQKNKQITILNQTLEEKVSQRTVELQEANLELQTLFYRTSHDFRAPLANIVGLANLAEMVTDDPDVLNLFDKCKTVVGGLDKMLFKLNTMSSFEFEKNFEKIDFKDIVQKIKQKFQNEIQSNDIVVRFSDATLNSFSCHKAMLLCIFENLFENAICFCSAQPEIDIHIENSGPGLLIRFADNGTGIPPEIKDKIFAMYYRGNERSTGTGLGLYIVKKLVKMLNGKITVESKAGVFTAFNIGLPA</sequence>
<dbReference type="SMART" id="SM00387">
    <property type="entry name" value="HATPase_c"/>
    <property type="match status" value="1"/>
</dbReference>
<proteinExistence type="predicted"/>
<keyword evidence="6" id="KW-0067">ATP-binding</keyword>
<dbReference type="PRINTS" id="PR00344">
    <property type="entry name" value="BCTRLSENSOR"/>
</dbReference>
<keyword evidence="7" id="KW-0902">Two-component regulatory system</keyword>
<dbReference type="SUPFAM" id="SSF55874">
    <property type="entry name" value="ATPase domain of HSP90 chaperone/DNA topoisomerase II/histidine kinase"/>
    <property type="match status" value="1"/>
</dbReference>
<reference evidence="10 11" key="1">
    <citation type="submission" date="2019-12" db="EMBL/GenBank/DDBJ databases">
        <title>Mucilaginibacter sp. HMF7410 genome sequencing and assembly.</title>
        <authorList>
            <person name="Kang H."/>
            <person name="Cha I."/>
            <person name="Kim H."/>
            <person name="Joh K."/>
        </authorList>
    </citation>
    <scope>NUCLEOTIDE SEQUENCE [LARGE SCALE GENOMIC DNA]</scope>
    <source>
        <strain evidence="10 11">HMF7410</strain>
    </source>
</reference>
<evidence type="ECO:0000256" key="4">
    <source>
        <dbReference type="ARBA" id="ARBA00022741"/>
    </source>
</evidence>
<keyword evidence="8" id="KW-0175">Coiled coil</keyword>
<dbReference type="GO" id="GO:0000155">
    <property type="term" value="F:phosphorelay sensor kinase activity"/>
    <property type="evidence" value="ECO:0007669"/>
    <property type="project" value="InterPro"/>
</dbReference>
<dbReference type="EC" id="2.7.13.3" evidence="2"/>
<evidence type="ECO:0000256" key="2">
    <source>
        <dbReference type="ARBA" id="ARBA00012438"/>
    </source>
</evidence>
<dbReference type="Proteomes" id="UP000462014">
    <property type="component" value="Unassembled WGS sequence"/>
</dbReference>
<dbReference type="GO" id="GO:0000156">
    <property type="term" value="F:phosphorelay response regulator activity"/>
    <property type="evidence" value="ECO:0007669"/>
    <property type="project" value="TreeGrafter"/>
</dbReference>
<accession>A0A7K1SUL8</accession>